<gene>
    <name evidence="1" type="ORF">AADG42_12845</name>
</gene>
<dbReference type="RefSeq" id="WP_425309608.1">
    <property type="nucleotide sequence ID" value="NZ_CP154795.1"/>
</dbReference>
<dbReference type="NCBIfam" id="NF043052">
    <property type="entry name" value="DodecBact"/>
    <property type="match status" value="1"/>
</dbReference>
<reference evidence="1 2" key="1">
    <citation type="submission" date="2024-04" db="EMBL/GenBank/DDBJ databases">
        <title>Isolation of an actinomycete strain from pig manure.</title>
        <authorList>
            <person name="Gong T."/>
            <person name="Yu Z."/>
            <person name="An M."/>
            <person name="Wei C."/>
            <person name="Yang W."/>
            <person name="Liu L."/>
        </authorList>
    </citation>
    <scope>NUCLEOTIDE SEQUENCE [LARGE SCALE GENOMIC DNA]</scope>
    <source>
        <strain evidence="1 2">ZF39</strain>
    </source>
</reference>
<dbReference type="PANTHER" id="PTHR39324">
    <property type="entry name" value="CALCIUM DODECIN"/>
    <property type="match status" value="1"/>
</dbReference>
<dbReference type="SUPFAM" id="SSF89807">
    <property type="entry name" value="Dodecin-like"/>
    <property type="match status" value="1"/>
</dbReference>
<dbReference type="InterPro" id="IPR009923">
    <property type="entry name" value="Dodecin"/>
</dbReference>
<dbReference type="EMBL" id="CP154795">
    <property type="protein sequence ID" value="XAN08152.1"/>
    <property type="molecule type" value="Genomic_DNA"/>
</dbReference>
<evidence type="ECO:0000313" key="2">
    <source>
        <dbReference type="Proteomes" id="UP001442841"/>
    </source>
</evidence>
<protein>
    <submittedName>
        <fullName evidence="1">Dodecin</fullName>
    </submittedName>
</protein>
<keyword evidence="2" id="KW-1185">Reference proteome</keyword>
<organism evidence="1 2">
    <name type="scientific">Ammonicoccus fulvus</name>
    <dbReference type="NCBI Taxonomy" id="3138240"/>
    <lineage>
        <taxon>Bacteria</taxon>
        <taxon>Bacillati</taxon>
        <taxon>Actinomycetota</taxon>
        <taxon>Actinomycetes</taxon>
        <taxon>Propionibacteriales</taxon>
        <taxon>Propionibacteriaceae</taxon>
        <taxon>Ammonicoccus</taxon>
    </lineage>
</organism>
<accession>A0ABZ3FPZ2</accession>
<proteinExistence type="predicted"/>
<dbReference type="Gene3D" id="3.30.1660.10">
    <property type="entry name" value="Flavin-binding protein dodecin"/>
    <property type="match status" value="1"/>
</dbReference>
<name>A0ABZ3FPZ2_9ACTN</name>
<evidence type="ECO:0000313" key="1">
    <source>
        <dbReference type="EMBL" id="XAN08152.1"/>
    </source>
</evidence>
<dbReference type="InterPro" id="IPR025543">
    <property type="entry name" value="Dodecin-like"/>
</dbReference>
<dbReference type="PANTHER" id="PTHR39324:SF1">
    <property type="entry name" value="CALCIUM DODECIN"/>
    <property type="match status" value="1"/>
</dbReference>
<dbReference type="Pfam" id="PF07311">
    <property type="entry name" value="Dodecin"/>
    <property type="match status" value="1"/>
</dbReference>
<dbReference type="InterPro" id="IPR036694">
    <property type="entry name" value="Dodecin-like_sf"/>
</dbReference>
<dbReference type="Proteomes" id="UP001442841">
    <property type="component" value="Chromosome"/>
</dbReference>
<sequence>MSNRTYSLTEIVGTSTESVDNAVRNGLKPAAATVRNLDWFTIQEIRGVVDEEGSPSYFQVTMKVGFRLEEPDED</sequence>
<dbReference type="InterPro" id="IPR050049">
    <property type="entry name" value="Dodecin_bact"/>
</dbReference>